<name>A0A1G8WFR3_ACTMZ</name>
<feature type="region of interest" description="Disordered" evidence="1">
    <location>
        <begin position="129"/>
        <end position="158"/>
    </location>
</feature>
<evidence type="ECO:0000256" key="2">
    <source>
        <dbReference type="SAM" id="Phobius"/>
    </source>
</evidence>
<dbReference type="EMBL" id="FNFM01000002">
    <property type="protein sequence ID" value="SDJ77134.1"/>
    <property type="molecule type" value="Genomic_DNA"/>
</dbReference>
<keyword evidence="2" id="KW-1133">Transmembrane helix</keyword>
<evidence type="ECO:0000256" key="1">
    <source>
        <dbReference type="SAM" id="MobiDB-lite"/>
    </source>
</evidence>
<evidence type="ECO:0000313" key="3">
    <source>
        <dbReference type="EMBL" id="SDJ77134.1"/>
    </source>
</evidence>
<reference evidence="4" key="1">
    <citation type="submission" date="2016-10" db="EMBL/GenBank/DDBJ databases">
        <authorList>
            <person name="Varghese N."/>
            <person name="Submissions S."/>
        </authorList>
    </citation>
    <scope>NUCLEOTIDE SEQUENCE [LARGE SCALE GENOMIC DNA]</scope>
    <source>
        <strain evidence="4">DSM 45460</strain>
    </source>
</reference>
<feature type="transmembrane region" description="Helical" evidence="2">
    <location>
        <begin position="95"/>
        <end position="117"/>
    </location>
</feature>
<feature type="compositionally biased region" description="Polar residues" evidence="1">
    <location>
        <begin position="132"/>
        <end position="158"/>
    </location>
</feature>
<accession>A0A1G8WFR3</accession>
<keyword evidence="4" id="KW-1185">Reference proteome</keyword>
<dbReference type="Proteomes" id="UP000199213">
    <property type="component" value="Unassembled WGS sequence"/>
</dbReference>
<dbReference type="AlphaFoldDB" id="A0A1G8WFR3"/>
<keyword evidence="2" id="KW-0472">Membrane</keyword>
<gene>
    <name evidence="3" type="ORF">SAMN04487820_10214</name>
</gene>
<keyword evidence="2" id="KW-0812">Transmembrane</keyword>
<feature type="transmembrane region" description="Helical" evidence="2">
    <location>
        <begin position="65"/>
        <end position="83"/>
    </location>
</feature>
<organism evidence="3 4">
    <name type="scientific">Actinopolyspora mzabensis</name>
    <dbReference type="NCBI Taxonomy" id="995066"/>
    <lineage>
        <taxon>Bacteria</taxon>
        <taxon>Bacillati</taxon>
        <taxon>Actinomycetota</taxon>
        <taxon>Actinomycetes</taxon>
        <taxon>Actinopolysporales</taxon>
        <taxon>Actinopolysporaceae</taxon>
        <taxon>Actinopolyspora</taxon>
    </lineage>
</organism>
<protein>
    <submittedName>
        <fullName evidence="3">Uncharacterized protein</fullName>
    </submittedName>
</protein>
<feature type="transmembrane region" description="Helical" evidence="2">
    <location>
        <begin position="26"/>
        <end position="44"/>
    </location>
</feature>
<sequence length="158" mass="17165">MLISVLFCNSAVLTFAWPNRSTLVSYVLFTLGLLLLGALFAVSIRFKRGSGGNSSSPRRNVKAPYIFSLSVLFVGTLAAYTMFTVCLESGPWWMVPIPATGIGLYSGPIGPIFLTAIGKERLFPNVPGRKSTGLSLQSSEEQRRTNNQPCTKSSEQPK</sequence>
<proteinExistence type="predicted"/>
<evidence type="ECO:0000313" key="4">
    <source>
        <dbReference type="Proteomes" id="UP000199213"/>
    </source>
</evidence>